<keyword evidence="1" id="KW-1133">Transmembrane helix</keyword>
<evidence type="ECO:0000256" key="1">
    <source>
        <dbReference type="SAM" id="Phobius"/>
    </source>
</evidence>
<keyword evidence="5" id="KW-1185">Reference proteome</keyword>
<evidence type="ECO:0000313" key="5">
    <source>
        <dbReference type="Proteomes" id="UP000323392"/>
    </source>
</evidence>
<dbReference type="EMBL" id="FRBG01000007">
    <property type="protein sequence ID" value="SHK89995.1"/>
    <property type="molecule type" value="Genomic_DNA"/>
</dbReference>
<evidence type="ECO:0000313" key="2">
    <source>
        <dbReference type="EMBL" id="KXZ39102.1"/>
    </source>
</evidence>
<dbReference type="Proteomes" id="UP000323392">
    <property type="component" value="Unassembled WGS sequence"/>
</dbReference>
<dbReference type="RefSeq" id="WP_066067684.1">
    <property type="nucleotide sequence ID" value="NZ_FRBG01000007.1"/>
</dbReference>
<dbReference type="OrthoDB" id="9995940at2"/>
<name>A0A150FNB1_CLOPD</name>
<dbReference type="EMBL" id="LSFY01000001">
    <property type="protein sequence ID" value="KXZ39102.1"/>
    <property type="molecule type" value="Genomic_DNA"/>
</dbReference>
<reference evidence="3 5" key="2">
    <citation type="submission" date="2016-11" db="EMBL/GenBank/DDBJ databases">
        <authorList>
            <person name="Varghese N."/>
            <person name="Submissions S."/>
        </authorList>
    </citation>
    <scope>NUCLEOTIDE SEQUENCE [LARGE SCALE GENOMIC DNA]</scope>
    <source>
        <strain evidence="3 5">DSM 7308</strain>
    </source>
</reference>
<keyword evidence="1" id="KW-0472">Membrane</keyword>
<comment type="caution">
    <text evidence="2">The sequence shown here is derived from an EMBL/GenBank/DDBJ whole genome shotgun (WGS) entry which is preliminary data.</text>
</comment>
<accession>A0A150FNB1</accession>
<dbReference type="Proteomes" id="UP000092605">
    <property type="component" value="Unassembled WGS sequence"/>
</dbReference>
<dbReference type="PATRIC" id="fig|1121328.3.peg.175"/>
<proteinExistence type="predicted"/>
<dbReference type="STRING" id="1121328.JWYL7_0177"/>
<reference evidence="2 4" key="1">
    <citation type="submission" date="2016-02" db="EMBL/GenBank/DDBJ databases">
        <title>Draft genome sequence for Clostridium paradoxum JW-YL-7.</title>
        <authorList>
            <person name="Utturkar S.M."/>
            <person name="Lancaster A."/>
            <person name="Poole F.L."/>
            <person name="Adams M.W."/>
            <person name="Brown S.D."/>
        </authorList>
    </citation>
    <scope>NUCLEOTIDE SEQUENCE [LARGE SCALE GENOMIC DNA]</scope>
    <source>
        <strain evidence="2 4">JW-YL-7</strain>
    </source>
</reference>
<protein>
    <submittedName>
        <fullName evidence="2">Uncharacterized protein</fullName>
    </submittedName>
</protein>
<feature type="transmembrane region" description="Helical" evidence="1">
    <location>
        <begin position="6"/>
        <end position="24"/>
    </location>
</feature>
<gene>
    <name evidence="2" type="ORF">JWYL7_0177</name>
    <name evidence="3" type="ORF">SAMN05661008_01088</name>
</gene>
<organism evidence="2 4">
    <name type="scientific">Alkalithermobacter thermoalcaliphilus JW-YL-7 = DSM 7308</name>
    <dbReference type="NCBI Taxonomy" id="1121328"/>
    <lineage>
        <taxon>Bacteria</taxon>
        <taxon>Bacillati</taxon>
        <taxon>Bacillota</taxon>
        <taxon>Clostridia</taxon>
        <taxon>Peptostreptococcales</taxon>
        <taxon>Tepidibacteraceae</taxon>
        <taxon>Alkalithermobacter</taxon>
    </lineage>
</organism>
<sequence length="85" mass="10083">MIDNTVLSITAIIILSSIVCRISVMRHRKNYDNFLSELEDSNSKYDRELNIFMKYVSKHHEIQELNQGNYVLVIMIVLIKLFHNR</sequence>
<evidence type="ECO:0000313" key="4">
    <source>
        <dbReference type="Proteomes" id="UP000092605"/>
    </source>
</evidence>
<keyword evidence="1" id="KW-0812">Transmembrane</keyword>
<dbReference type="AlphaFoldDB" id="A0A150FNB1"/>
<evidence type="ECO:0000313" key="3">
    <source>
        <dbReference type="EMBL" id="SHK89995.1"/>
    </source>
</evidence>